<organism evidence="2 3">
    <name type="scientific">Confluentibacter flavum</name>
    <dbReference type="NCBI Taxonomy" id="1909700"/>
    <lineage>
        <taxon>Bacteria</taxon>
        <taxon>Pseudomonadati</taxon>
        <taxon>Bacteroidota</taxon>
        <taxon>Flavobacteriia</taxon>
        <taxon>Flavobacteriales</taxon>
        <taxon>Flavobacteriaceae</taxon>
        <taxon>Confluentibacter</taxon>
    </lineage>
</organism>
<comment type="caution">
    <text evidence="2">The sequence shown here is derived from an EMBL/GenBank/DDBJ whole genome shotgun (WGS) entry which is preliminary data.</text>
</comment>
<protein>
    <submittedName>
        <fullName evidence="2">Glycosyltransferase family 2 protein</fullName>
    </submittedName>
</protein>
<dbReference type="SUPFAM" id="SSF53448">
    <property type="entry name" value="Nucleotide-diphospho-sugar transferases"/>
    <property type="match status" value="1"/>
</dbReference>
<proteinExistence type="predicted"/>
<dbReference type="Pfam" id="PF00535">
    <property type="entry name" value="Glycos_transf_2"/>
    <property type="match status" value="1"/>
</dbReference>
<dbReference type="RefSeq" id="WP_106660577.1">
    <property type="nucleotide sequence ID" value="NZ_PJEO01000051.1"/>
</dbReference>
<evidence type="ECO:0000313" key="3">
    <source>
        <dbReference type="Proteomes" id="UP000233435"/>
    </source>
</evidence>
<sequence length="305" mass="35289">MDVSVITINYNNALLTVNFVKSVLAVTTSKLKYEVIVVDNASSKEDYIILNEVINNKDGVRLIKSKINLGFGGGNMLGVQYASGKYLAFINNDIVFKEDCLNSLFSFMNENKNVGVVTPQQLNKDGNPVSCFDYFHGIRKEILGRKFVELFLPKNRDRRENKQYTKTCCADFIQGCFMFFDINSFAQVGGFDTNIFLYYEEMDICFRLKKEGLKSCLHPETKFLHYHGVSTGKNFAIKKELQISYLYVIKKNYSYLKYLTIKSIVLFKLFFKSIVSPRYFELFFTVLTESYLQKSLKLKQKIQLE</sequence>
<gene>
    <name evidence="2" type="ORF">CSW08_14445</name>
</gene>
<dbReference type="PANTHER" id="PTHR43179">
    <property type="entry name" value="RHAMNOSYLTRANSFERASE WBBL"/>
    <property type="match status" value="1"/>
</dbReference>
<dbReference type="OrthoDB" id="9771846at2"/>
<evidence type="ECO:0000313" key="2">
    <source>
        <dbReference type="EMBL" id="PKQ44294.1"/>
    </source>
</evidence>
<dbReference type="Proteomes" id="UP000233435">
    <property type="component" value="Unassembled WGS sequence"/>
</dbReference>
<accession>A0A2N3HHA9</accession>
<feature type="domain" description="Glycosyltransferase 2-like" evidence="1">
    <location>
        <begin position="4"/>
        <end position="127"/>
    </location>
</feature>
<dbReference type="InterPro" id="IPR029044">
    <property type="entry name" value="Nucleotide-diphossugar_trans"/>
</dbReference>
<dbReference type="EMBL" id="PJEO01000051">
    <property type="protein sequence ID" value="PKQ44294.1"/>
    <property type="molecule type" value="Genomic_DNA"/>
</dbReference>
<name>A0A2N3HHA9_9FLAO</name>
<reference evidence="2 3" key="1">
    <citation type="submission" date="2017-12" db="EMBL/GenBank/DDBJ databases">
        <title>Confluentibacter flavum sp. nov., isolated from the saline lake.</title>
        <authorList>
            <person name="Yu L."/>
        </authorList>
    </citation>
    <scope>NUCLEOTIDE SEQUENCE [LARGE SCALE GENOMIC DNA]</scope>
    <source>
        <strain evidence="2 3">3B</strain>
    </source>
</reference>
<keyword evidence="3" id="KW-1185">Reference proteome</keyword>
<dbReference type="InterPro" id="IPR001173">
    <property type="entry name" value="Glyco_trans_2-like"/>
</dbReference>
<dbReference type="CDD" id="cd04186">
    <property type="entry name" value="GT_2_like_c"/>
    <property type="match status" value="1"/>
</dbReference>
<evidence type="ECO:0000259" key="1">
    <source>
        <dbReference type="Pfam" id="PF00535"/>
    </source>
</evidence>
<dbReference type="GO" id="GO:0016740">
    <property type="term" value="F:transferase activity"/>
    <property type="evidence" value="ECO:0007669"/>
    <property type="project" value="UniProtKB-KW"/>
</dbReference>
<keyword evidence="2" id="KW-0808">Transferase</keyword>
<dbReference type="Gene3D" id="3.90.550.10">
    <property type="entry name" value="Spore Coat Polysaccharide Biosynthesis Protein SpsA, Chain A"/>
    <property type="match status" value="1"/>
</dbReference>
<dbReference type="PANTHER" id="PTHR43179:SF7">
    <property type="entry name" value="RHAMNOSYLTRANSFERASE WBBL"/>
    <property type="match status" value="1"/>
</dbReference>
<dbReference type="AlphaFoldDB" id="A0A2N3HHA9"/>